<evidence type="ECO:0000313" key="2">
    <source>
        <dbReference type="Proteomes" id="UP001189429"/>
    </source>
</evidence>
<protein>
    <recommendedName>
        <fullName evidence="3">Mannosyltransferase</fullName>
    </recommendedName>
</protein>
<sequence>FATAAEQRPSSLHAAPCATGVSPCIVTVSSRASLPASAADRRGGPLTAAAVVVAAVAALLRRVPARTTTLRAAALCGAARLARSRDKLRVAVAAAAATTVLRGTGVS</sequence>
<name>A0ABN9S7T3_9DINO</name>
<accession>A0ABN9S7T3</accession>
<evidence type="ECO:0000313" key="1">
    <source>
        <dbReference type="EMBL" id="CAK0827943.1"/>
    </source>
</evidence>
<dbReference type="Proteomes" id="UP001189429">
    <property type="component" value="Unassembled WGS sequence"/>
</dbReference>
<feature type="non-terminal residue" evidence="1">
    <location>
        <position position="107"/>
    </location>
</feature>
<gene>
    <name evidence="1" type="ORF">PCOR1329_LOCUS27337</name>
</gene>
<proteinExistence type="predicted"/>
<reference evidence="1" key="1">
    <citation type="submission" date="2023-10" db="EMBL/GenBank/DDBJ databases">
        <authorList>
            <person name="Chen Y."/>
            <person name="Shah S."/>
            <person name="Dougan E. K."/>
            <person name="Thang M."/>
            <person name="Chan C."/>
        </authorList>
    </citation>
    <scope>NUCLEOTIDE SEQUENCE [LARGE SCALE GENOMIC DNA]</scope>
</reference>
<feature type="non-terminal residue" evidence="1">
    <location>
        <position position="1"/>
    </location>
</feature>
<evidence type="ECO:0008006" key="3">
    <source>
        <dbReference type="Google" id="ProtNLM"/>
    </source>
</evidence>
<comment type="caution">
    <text evidence="1">The sequence shown here is derived from an EMBL/GenBank/DDBJ whole genome shotgun (WGS) entry which is preliminary data.</text>
</comment>
<dbReference type="EMBL" id="CAUYUJ010009890">
    <property type="protein sequence ID" value="CAK0827943.1"/>
    <property type="molecule type" value="Genomic_DNA"/>
</dbReference>
<keyword evidence="2" id="KW-1185">Reference proteome</keyword>
<organism evidence="1 2">
    <name type="scientific">Prorocentrum cordatum</name>
    <dbReference type="NCBI Taxonomy" id="2364126"/>
    <lineage>
        <taxon>Eukaryota</taxon>
        <taxon>Sar</taxon>
        <taxon>Alveolata</taxon>
        <taxon>Dinophyceae</taxon>
        <taxon>Prorocentrales</taxon>
        <taxon>Prorocentraceae</taxon>
        <taxon>Prorocentrum</taxon>
    </lineage>
</organism>